<name>A0A0F9JVZ8_9ZZZZ</name>
<reference evidence="2" key="1">
    <citation type="journal article" date="2015" name="Nature">
        <title>Complex archaea that bridge the gap between prokaryotes and eukaryotes.</title>
        <authorList>
            <person name="Spang A."/>
            <person name="Saw J.H."/>
            <person name="Jorgensen S.L."/>
            <person name="Zaremba-Niedzwiedzka K."/>
            <person name="Martijn J."/>
            <person name="Lind A.E."/>
            <person name="van Eijk R."/>
            <person name="Schleper C."/>
            <person name="Guy L."/>
            <person name="Ettema T.J."/>
        </authorList>
    </citation>
    <scope>NUCLEOTIDE SEQUENCE</scope>
</reference>
<gene>
    <name evidence="2" type="ORF">LCGC14_1710070</name>
</gene>
<feature type="transmembrane region" description="Helical" evidence="1">
    <location>
        <begin position="7"/>
        <end position="27"/>
    </location>
</feature>
<evidence type="ECO:0000313" key="2">
    <source>
        <dbReference type="EMBL" id="KKM14048.1"/>
    </source>
</evidence>
<comment type="caution">
    <text evidence="2">The sequence shown here is derived from an EMBL/GenBank/DDBJ whole genome shotgun (WGS) entry which is preliminary data.</text>
</comment>
<keyword evidence="1" id="KW-0472">Membrane</keyword>
<sequence length="82" mass="9466">MYLYRSFSAWLVYLGVMFEIIGISSGPLMGGSFYIPVGLLMLMFGSLGMYLKYRKKSKCPSCREHLRRNVKYVCPHCNNTLK</sequence>
<dbReference type="EMBL" id="LAZR01015238">
    <property type="protein sequence ID" value="KKM14048.1"/>
    <property type="molecule type" value="Genomic_DNA"/>
</dbReference>
<evidence type="ECO:0000256" key="1">
    <source>
        <dbReference type="SAM" id="Phobius"/>
    </source>
</evidence>
<organism evidence="2">
    <name type="scientific">marine sediment metagenome</name>
    <dbReference type="NCBI Taxonomy" id="412755"/>
    <lineage>
        <taxon>unclassified sequences</taxon>
        <taxon>metagenomes</taxon>
        <taxon>ecological metagenomes</taxon>
    </lineage>
</organism>
<accession>A0A0F9JVZ8</accession>
<keyword evidence="1" id="KW-1133">Transmembrane helix</keyword>
<feature type="transmembrane region" description="Helical" evidence="1">
    <location>
        <begin position="33"/>
        <end position="51"/>
    </location>
</feature>
<proteinExistence type="predicted"/>
<protein>
    <submittedName>
        <fullName evidence="2">Uncharacterized protein</fullName>
    </submittedName>
</protein>
<keyword evidence="1" id="KW-0812">Transmembrane</keyword>
<dbReference type="AlphaFoldDB" id="A0A0F9JVZ8"/>